<name>A0A0L0M4S7_9BURK</name>
<dbReference type="AlphaFoldDB" id="A0A0L0M4S7"/>
<dbReference type="Proteomes" id="UP000036959">
    <property type="component" value="Unassembled WGS sequence"/>
</dbReference>
<dbReference type="OrthoDB" id="490158at2"/>
<dbReference type="RefSeq" id="WP_050455874.1">
    <property type="nucleotide sequence ID" value="NZ_LFJJ01000263.1"/>
</dbReference>
<dbReference type="EMBL" id="LFJJ01000263">
    <property type="protein sequence ID" value="KND57270.1"/>
    <property type="molecule type" value="Genomic_DNA"/>
</dbReference>
<protein>
    <submittedName>
        <fullName evidence="1">Bacilysin biosynthesis protein BacA Similarities with prephenate dehydratase</fullName>
    </submittedName>
</protein>
<accession>A0A0L0M4S7</accession>
<reference evidence="2" key="1">
    <citation type="submission" date="2015-06" db="EMBL/GenBank/DDBJ databases">
        <title>Comparative genomics of Burkholderia leaf nodule symbionts.</title>
        <authorList>
            <person name="Carlier A."/>
            <person name="Eberl L."/>
            <person name="Pinto-Carbo M."/>
        </authorList>
    </citation>
    <scope>NUCLEOTIDE SEQUENCE [LARGE SCALE GENOMIC DNA]</scope>
    <source>
        <strain evidence="2">UZHbot4</strain>
    </source>
</reference>
<evidence type="ECO:0000313" key="1">
    <source>
        <dbReference type="EMBL" id="KND57270.1"/>
    </source>
</evidence>
<keyword evidence="2" id="KW-1185">Reference proteome</keyword>
<proteinExistence type="predicted"/>
<sequence length="188" mass="20976">MINEFRILSRAEYRTDYRDHIIATLGPSGTSSEFVARQLSERVMLLGNYEMAEAFIHDTDENALLLVANAYQYINRFYISQRTGPIGAFFCDTPPYVLASKNKCVQDMPDRPRISSHRAPAHLLEQILPDAAFTLVEADSTSAAARMTAESTVDACITTKIACEKEGLTALYDTGVIPMLWTLFARKA</sequence>
<comment type="caution">
    <text evidence="1">The sequence shown here is derived from an EMBL/GenBank/DDBJ whole genome shotgun (WGS) entry which is preliminary data.</text>
</comment>
<evidence type="ECO:0000313" key="2">
    <source>
        <dbReference type="Proteomes" id="UP000036959"/>
    </source>
</evidence>
<gene>
    <name evidence="1" type="ORF">BVER_02700</name>
</gene>
<dbReference type="SUPFAM" id="SSF53850">
    <property type="entry name" value="Periplasmic binding protein-like II"/>
    <property type="match status" value="1"/>
</dbReference>
<organism evidence="1 2">
    <name type="scientific">Candidatus Burkholderia verschuerenii</name>
    <dbReference type="NCBI Taxonomy" id="242163"/>
    <lineage>
        <taxon>Bacteria</taxon>
        <taxon>Pseudomonadati</taxon>
        <taxon>Pseudomonadota</taxon>
        <taxon>Betaproteobacteria</taxon>
        <taxon>Burkholderiales</taxon>
        <taxon>Burkholderiaceae</taxon>
        <taxon>Burkholderia</taxon>
    </lineage>
</organism>
<dbReference type="PATRIC" id="fig|242163.4.peg.3676"/>